<dbReference type="Pfam" id="PF08843">
    <property type="entry name" value="AbiEii"/>
    <property type="match status" value="1"/>
</dbReference>
<dbReference type="InterPro" id="IPR014942">
    <property type="entry name" value="AbiEii"/>
</dbReference>
<dbReference type="Proteomes" id="UP000017133">
    <property type="component" value="Unassembled WGS sequence"/>
</dbReference>
<gene>
    <name evidence="1" type="ORF">O185_21150</name>
</gene>
<dbReference type="RefSeq" id="WP_023045998.1">
    <property type="nucleotide sequence ID" value="NZ_AXDT01000226.1"/>
</dbReference>
<evidence type="ECO:0008006" key="3">
    <source>
        <dbReference type="Google" id="ProtNLM"/>
    </source>
</evidence>
<organism evidence="1 2">
    <name type="scientific">Photorhabdus temperata J3</name>
    <dbReference type="NCBI Taxonomy" id="1389415"/>
    <lineage>
        <taxon>Bacteria</taxon>
        <taxon>Pseudomonadati</taxon>
        <taxon>Pseudomonadota</taxon>
        <taxon>Gammaproteobacteria</taxon>
        <taxon>Enterobacterales</taxon>
        <taxon>Morganellaceae</taxon>
        <taxon>Photorhabdus</taxon>
    </lineage>
</organism>
<reference evidence="1 2" key="1">
    <citation type="submission" date="2013-10" db="EMBL/GenBank/DDBJ databases">
        <title>Whole Genome Shotgun Sequence of Photorhabdus temperata J3.</title>
        <authorList>
            <person name="Park G.-S."/>
            <person name="Hong S.-J."/>
            <person name="Shin J.-H."/>
        </authorList>
    </citation>
    <scope>NUCLEOTIDE SEQUENCE [LARGE SCALE GENOMIC DNA]</scope>
    <source>
        <strain evidence="1 2">J3</strain>
    </source>
</reference>
<comment type="caution">
    <text evidence="1">The sequence shown here is derived from an EMBL/GenBank/DDBJ whole genome shotgun (WGS) entry which is preliminary data.</text>
</comment>
<proteinExistence type="predicted"/>
<dbReference type="Gene3D" id="3.10.450.620">
    <property type="entry name" value="JHP933, nucleotidyltransferase-like core domain"/>
    <property type="match status" value="1"/>
</dbReference>
<keyword evidence="2" id="KW-1185">Reference proteome</keyword>
<protein>
    <recommendedName>
        <fullName evidence="3">Pyrophosphatase</fullName>
    </recommendedName>
</protein>
<name>U7QV14_PHOTE</name>
<evidence type="ECO:0000313" key="2">
    <source>
        <dbReference type="Proteomes" id="UP000017133"/>
    </source>
</evidence>
<dbReference type="EMBL" id="AXDT01000226">
    <property type="protein sequence ID" value="ERT11117.1"/>
    <property type="molecule type" value="Genomic_DNA"/>
</dbReference>
<sequence>MKKLDQLKKEFTEVAFALGINNPAIIEKDYWVVHLLTLIANVESDVFAIVFSGGSALAKSHVKIMRMSEDVDLKIIPYNDIDWQSISRSERKRIRKCFHEQLLSLIVSDGNFSIASEIIKRDEYRYIEIEIKYIQQYQIAPCLRPIIKLELMETTLFEKPDPRHIISLVAEQYRRDSEVKKFLCVNIESTFVEKIVSMLRRTALAERNPEERDDETLVRHIYDVHLIKSNYELDLEIVYSIFNRVISEDIIRYGNKQPEFTDNPFGEMRYALSLIKNHEKYIQRFEAYVDPMVYNEQPHDFETCFTTFEKVSTEILDKVSFNG</sequence>
<dbReference type="AlphaFoldDB" id="U7QV14"/>
<evidence type="ECO:0000313" key="1">
    <source>
        <dbReference type="EMBL" id="ERT11117.1"/>
    </source>
</evidence>
<accession>U7QV14</accession>
<dbReference type="PATRIC" id="fig|1389415.4.peg.4232"/>